<accession>A0AAD6QXR3</accession>
<reference evidence="1" key="1">
    <citation type="journal article" date="2023" name="Mol. Ecol. Resour.">
        <title>Chromosome-level genome assembly of a triploid poplar Populus alba 'Berolinensis'.</title>
        <authorList>
            <person name="Chen S."/>
            <person name="Yu Y."/>
            <person name="Wang X."/>
            <person name="Wang S."/>
            <person name="Zhang T."/>
            <person name="Zhou Y."/>
            <person name="He R."/>
            <person name="Meng N."/>
            <person name="Wang Y."/>
            <person name="Liu W."/>
            <person name="Liu Z."/>
            <person name="Liu J."/>
            <person name="Guo Q."/>
            <person name="Huang H."/>
            <person name="Sederoff R.R."/>
            <person name="Wang G."/>
            <person name="Qu G."/>
            <person name="Chen S."/>
        </authorList>
    </citation>
    <scope>NUCLEOTIDE SEQUENCE</scope>
    <source>
        <strain evidence="1">SC-2020</strain>
    </source>
</reference>
<evidence type="ECO:0000313" key="1">
    <source>
        <dbReference type="EMBL" id="KAJ6998442.1"/>
    </source>
</evidence>
<comment type="caution">
    <text evidence="1">The sequence shown here is derived from an EMBL/GenBank/DDBJ whole genome shotgun (WGS) entry which is preliminary data.</text>
</comment>
<protein>
    <submittedName>
        <fullName evidence="1">Uncharacterized protein</fullName>
    </submittedName>
</protein>
<name>A0AAD6QXR3_9ROSI</name>
<proteinExistence type="predicted"/>
<keyword evidence="2" id="KW-1185">Reference proteome</keyword>
<dbReference type="Proteomes" id="UP001164929">
    <property type="component" value="Chromosome 5"/>
</dbReference>
<dbReference type="EMBL" id="JAQIZT010000005">
    <property type="protein sequence ID" value="KAJ6998442.1"/>
    <property type="molecule type" value="Genomic_DNA"/>
</dbReference>
<sequence>MENVCMATQAFYLKERKPESILSMGIGYPLPPWLITPEAVMESKLPCPLEAARSIAVRVYCLLYNIVMDLWR</sequence>
<gene>
    <name evidence="1" type="ORF">NC653_014583</name>
</gene>
<organism evidence="1 2">
    <name type="scientific">Populus alba x Populus x berolinensis</name>
    <dbReference type="NCBI Taxonomy" id="444605"/>
    <lineage>
        <taxon>Eukaryota</taxon>
        <taxon>Viridiplantae</taxon>
        <taxon>Streptophyta</taxon>
        <taxon>Embryophyta</taxon>
        <taxon>Tracheophyta</taxon>
        <taxon>Spermatophyta</taxon>
        <taxon>Magnoliopsida</taxon>
        <taxon>eudicotyledons</taxon>
        <taxon>Gunneridae</taxon>
        <taxon>Pentapetalae</taxon>
        <taxon>rosids</taxon>
        <taxon>fabids</taxon>
        <taxon>Malpighiales</taxon>
        <taxon>Salicaceae</taxon>
        <taxon>Saliceae</taxon>
        <taxon>Populus</taxon>
    </lineage>
</organism>
<evidence type="ECO:0000313" key="2">
    <source>
        <dbReference type="Proteomes" id="UP001164929"/>
    </source>
</evidence>
<dbReference type="AlphaFoldDB" id="A0AAD6QXR3"/>